<dbReference type="PANTHER" id="PTHR37743:SF1">
    <property type="entry name" value="ARM REPEAT SUPERFAMILY PROTEIN"/>
    <property type="match status" value="1"/>
</dbReference>
<feature type="non-terminal residue" evidence="1">
    <location>
        <position position="1"/>
    </location>
</feature>
<reference evidence="1 2" key="1">
    <citation type="submission" date="2024-02" db="EMBL/GenBank/DDBJ databases">
        <authorList>
            <person name="Vignale AGUSTIN F."/>
            <person name="Sosa J E."/>
            <person name="Modenutti C."/>
        </authorList>
    </citation>
    <scope>NUCLEOTIDE SEQUENCE [LARGE SCALE GENOMIC DNA]</scope>
</reference>
<gene>
    <name evidence="1" type="ORF">ILEXP_LOCUS38511</name>
</gene>
<dbReference type="AlphaFoldDB" id="A0ABC8TI55"/>
<dbReference type="Proteomes" id="UP001642360">
    <property type="component" value="Unassembled WGS sequence"/>
</dbReference>
<accession>A0ABC8TI55</accession>
<dbReference type="EMBL" id="CAUOFW020005227">
    <property type="protein sequence ID" value="CAK9169073.1"/>
    <property type="molecule type" value="Genomic_DNA"/>
</dbReference>
<name>A0ABC8TI55_9AQUA</name>
<proteinExistence type="predicted"/>
<organism evidence="1 2">
    <name type="scientific">Ilex paraguariensis</name>
    <name type="common">yerba mate</name>
    <dbReference type="NCBI Taxonomy" id="185542"/>
    <lineage>
        <taxon>Eukaryota</taxon>
        <taxon>Viridiplantae</taxon>
        <taxon>Streptophyta</taxon>
        <taxon>Embryophyta</taxon>
        <taxon>Tracheophyta</taxon>
        <taxon>Spermatophyta</taxon>
        <taxon>Magnoliopsida</taxon>
        <taxon>eudicotyledons</taxon>
        <taxon>Gunneridae</taxon>
        <taxon>Pentapetalae</taxon>
        <taxon>asterids</taxon>
        <taxon>campanulids</taxon>
        <taxon>Aquifoliales</taxon>
        <taxon>Aquifoliaceae</taxon>
        <taxon>Ilex</taxon>
    </lineage>
</organism>
<sequence length="176" mass="19880">TALLGLLDAPASPPLLMEGKGRKKGMAMWSHLIVLAGSFWRSLAGSSSQLWNRKSRSLHTKGLERVLKWLQGTKQHYGCFQKEAGPEMLKTGALLLSSCWKHYGMLMHLENYKFSQDYKVLLDDYLSGIQVWTRWPESHFKEVDVLSSSFLFGAISLGRIWHIPGACEIWGPYVPG</sequence>
<comment type="caution">
    <text evidence="1">The sequence shown here is derived from an EMBL/GenBank/DDBJ whole genome shotgun (WGS) entry which is preliminary data.</text>
</comment>
<evidence type="ECO:0000313" key="2">
    <source>
        <dbReference type="Proteomes" id="UP001642360"/>
    </source>
</evidence>
<dbReference type="PANTHER" id="PTHR37743">
    <property type="entry name" value="ARM REPEAT SUPERFAMILY PROTEIN"/>
    <property type="match status" value="1"/>
</dbReference>
<protein>
    <submittedName>
        <fullName evidence="1">Uncharacterized protein</fullName>
    </submittedName>
</protein>
<keyword evidence="2" id="KW-1185">Reference proteome</keyword>
<evidence type="ECO:0000313" key="1">
    <source>
        <dbReference type="EMBL" id="CAK9169073.1"/>
    </source>
</evidence>